<sequence length="1383" mass="142934">MIKNIFLALLFLIGYTNLYAQCLPNPNAKQSWWFGYGSNVRTGSGGSTMPGDKIRIDFNGGTATLNNPTFGQGDKTMGYEGYAVANDPVTGNLLFGTDGYYVYRASDGAKATGGGIGSNVSTGDAAAIIPDPAGTEGRNYIVIGNSNTGSVGGSLIGGKYDLQTNTVSGITTFVNGTTTEGMEVIPKSTNSRESWIVVLNQNSTVTVYEYKLSGFNPTPISTYTFPDSATPLTGESISWIPQQPDKILMSKSKVIVLANFNRATGVISGQLAKFTGNDIKSSYGPALSPNGRYIYYADILMGPLYQFRYYDITTGTMTSIPYSRSIYGMRVGPDGRLYFANSSNGTTIYLSYIDDANNPPSIAAGISDFNTGGRNSSLKLPKTYWTSTSIDIPTVSTTAATCFANGTATINNYNASYTYNFTPAGPNVGAGGIIYGMTAGTSYTVKADFSGCTSAASNSFSIATQLTGGSCNPCTAERIANPTLIQTAGSFANWTLLNSDVGTSPSQNGVVFIRDGQINDLTQNITNVNSQGNISPTFNIGVGAYDALSPVDSKMAYLEFYYAGVPYMRIETRNGVTAGGAYVYYYNGASGNYNRIPMNVTANIANITANIALKLPANVPNSGQLKFYYNGSGAKPVDDFYLGLVSLSTTITIPTPTISASTATTFCTGGSVILTSSSATGNQWYKDGSIIPGATAQSYIFNTSGTYTVVVTTGGCSSAASAGTTVTVNPKPTTPTILAGGATTFCTGGSVILTSSSATGNQWYKDGSIIPGATAQSYIFNTSGTYTVVVTNGGCSSAASAGTTVTVNPKPTTPTILAGGATTFCTGGSVVLTSSSATGNQWYKDGSIIPGATAQSYIFNTSGTYTVVVTNGGCSSAASAGTIVTVNPKPKTPTILAGGATTFCTGGSVVLTSSSATGNQWYKDGSIIPGATAQSYIFNTSGTYTVIVTTGGCSSAASAGTTVTVNPAPPTLTVLAGGPTTFCTGGSVVLTSTYNTTGAYQWYKDGVLIPGAIYYQYTATASGVYTVTRELGGCTSPASAGTTVTVNPIPPTLTVLAGGPTTFCTGGSVVLTSTYNTTGAYQWYKDGVLIPGAIYYQYTATASGVYTVTRTLGGCTSPASAGTTVTVNPVPPTLTVLAGGPATFCTGGSVVLTSTYNTTGAYQWYKDGVLIPGAIYYQYTATTSGVYTVTRTLGGCTSPASAGTTVTVNLVPATPVITGNKTSICTGESITLSISVTAASYQWYKDDVLIPGAVSQTYVATLTGNYKVQIVSGTCSATSANYNISNSSNCYCTKPGNFSTGGLITKIGITGKSKIASWPERVPNGFIALDSDTKGFVITRLQNSGMVPAAQLKEGMLIYDIDADCIKLYNGATWNCIKRSCNE</sequence>
<dbReference type="Proteomes" id="UP000236182">
    <property type="component" value="Unassembled WGS sequence"/>
</dbReference>
<dbReference type="SUPFAM" id="SSF63829">
    <property type="entry name" value="Calcium-dependent phosphotriesterase"/>
    <property type="match status" value="1"/>
</dbReference>
<comment type="caution">
    <text evidence="1">The sequence shown here is derived from an EMBL/GenBank/DDBJ whole genome shotgun (WGS) entry which is preliminary data.</text>
</comment>
<dbReference type="InterPro" id="IPR036179">
    <property type="entry name" value="Ig-like_dom_sf"/>
</dbReference>
<dbReference type="RefSeq" id="WP_109618465.1">
    <property type="nucleotide sequence ID" value="NZ_PPEI02000001.1"/>
</dbReference>
<name>A0A316X1S3_9FLAO</name>
<accession>A0A316X1S3</accession>
<evidence type="ECO:0000313" key="2">
    <source>
        <dbReference type="Proteomes" id="UP000236182"/>
    </source>
</evidence>
<gene>
    <name evidence="1" type="ORF">C1638_004185</name>
</gene>
<dbReference type="EMBL" id="PPEI02000001">
    <property type="protein sequence ID" value="PWN67802.1"/>
    <property type="molecule type" value="Genomic_DNA"/>
</dbReference>
<protein>
    <recommendedName>
        <fullName evidence="3">Ig-like domain-containing protein</fullName>
    </recommendedName>
</protein>
<keyword evidence="2" id="KW-1185">Reference proteome</keyword>
<dbReference type="SUPFAM" id="SSF48726">
    <property type="entry name" value="Immunoglobulin"/>
    <property type="match status" value="1"/>
</dbReference>
<evidence type="ECO:0000313" key="1">
    <source>
        <dbReference type="EMBL" id="PWN67802.1"/>
    </source>
</evidence>
<organism evidence="1 2">
    <name type="scientific">Chryseobacterium oncorhynchi</name>
    <dbReference type="NCBI Taxonomy" id="741074"/>
    <lineage>
        <taxon>Bacteria</taxon>
        <taxon>Pseudomonadati</taxon>
        <taxon>Bacteroidota</taxon>
        <taxon>Flavobacteriia</taxon>
        <taxon>Flavobacteriales</taxon>
        <taxon>Weeksellaceae</taxon>
        <taxon>Chryseobacterium group</taxon>
        <taxon>Chryseobacterium</taxon>
    </lineage>
</organism>
<evidence type="ECO:0008006" key="3">
    <source>
        <dbReference type="Google" id="ProtNLM"/>
    </source>
</evidence>
<dbReference type="InterPro" id="IPR013783">
    <property type="entry name" value="Ig-like_fold"/>
</dbReference>
<proteinExistence type="predicted"/>
<dbReference type="Gene3D" id="2.60.40.10">
    <property type="entry name" value="Immunoglobulins"/>
    <property type="match status" value="5"/>
</dbReference>
<reference evidence="1" key="1">
    <citation type="submission" date="2018-04" db="EMBL/GenBank/DDBJ databases">
        <title>Draft Genome Sequences of Chryseobacterium lactis NCTC11390T isolated from milk, Chryseobacterium oncorhynchi 701B-08T from rainbow trout, and Chryseobacterium viscerum 687B-08T from diseased fish.</title>
        <authorList>
            <person name="Jeong J.-J."/>
            <person name="Lee Y.J."/>
            <person name="Pathiraja D."/>
            <person name="Park B."/>
            <person name="Choi I.-G."/>
            <person name="Kim K.D."/>
        </authorList>
    </citation>
    <scope>NUCLEOTIDE SEQUENCE [LARGE SCALE GENOMIC DNA]</scope>
    <source>
        <strain evidence="1">701B-08</strain>
    </source>
</reference>
<dbReference type="OrthoDB" id="919278at2"/>